<proteinExistence type="predicted"/>
<accession>A0ABR7HJQ5</accession>
<keyword evidence="2" id="KW-1185">Reference proteome</keyword>
<evidence type="ECO:0000313" key="1">
    <source>
        <dbReference type="EMBL" id="MBC5727717.1"/>
    </source>
</evidence>
<evidence type="ECO:0000313" key="2">
    <source>
        <dbReference type="Proteomes" id="UP000636755"/>
    </source>
</evidence>
<dbReference type="EMBL" id="JACOPS010000001">
    <property type="protein sequence ID" value="MBC5727717.1"/>
    <property type="molecule type" value="Genomic_DNA"/>
</dbReference>
<comment type="caution">
    <text evidence="1">The sequence shown here is derived from an EMBL/GenBank/DDBJ whole genome shotgun (WGS) entry which is preliminary data.</text>
</comment>
<sequence length="109" mass="13064">MRIVYNEGFSINPEKTRVARSNARQEVTGIVVNSHMQISKEKRKQIRQQIYYIRKYGLESHLERIEENRANYLNHLLGQINFALFVNPKDEEMKEYFDTVKTIMKNQNE</sequence>
<protein>
    <submittedName>
        <fullName evidence="1">Uncharacterized protein</fullName>
    </submittedName>
</protein>
<reference evidence="1 2" key="1">
    <citation type="submission" date="2020-08" db="EMBL/GenBank/DDBJ databases">
        <title>Genome public.</title>
        <authorList>
            <person name="Liu C."/>
            <person name="Sun Q."/>
        </authorList>
    </citation>
    <scope>NUCLEOTIDE SEQUENCE [LARGE SCALE GENOMIC DNA]</scope>
    <source>
        <strain evidence="1 2">NSJ-71</strain>
    </source>
</reference>
<name>A0ABR7HJQ5_9FIRM</name>
<dbReference type="RefSeq" id="WP_186934954.1">
    <property type="nucleotide sequence ID" value="NZ_JACOPS010000001.1"/>
</dbReference>
<organism evidence="1 2">
    <name type="scientific">Ruminococcus intestinalis</name>
    <dbReference type="NCBI Taxonomy" id="2763066"/>
    <lineage>
        <taxon>Bacteria</taxon>
        <taxon>Bacillati</taxon>
        <taxon>Bacillota</taxon>
        <taxon>Clostridia</taxon>
        <taxon>Eubacteriales</taxon>
        <taxon>Oscillospiraceae</taxon>
        <taxon>Ruminococcus</taxon>
    </lineage>
</organism>
<dbReference type="Proteomes" id="UP000636755">
    <property type="component" value="Unassembled WGS sequence"/>
</dbReference>
<gene>
    <name evidence="1" type="ORF">H8R91_04095</name>
</gene>